<sequence length="124" mass="14348">MPQMNGEIEIANKIIKRILRKIVDNHMQWNEKLSFALLGYCTTIWTSIGATPYMLVYGTKVVIPVEVEITSLRIIQESKLDDAECIRVRKEQLMLIDKKRMDVVCHGQLSKNIMANTFNRKVKP</sequence>
<keyword evidence="1" id="KW-1185">Reference proteome</keyword>
<accession>A0AC58SIV5</accession>
<evidence type="ECO:0000313" key="2">
    <source>
        <dbReference type="RefSeq" id="XP_075084913.1"/>
    </source>
</evidence>
<dbReference type="RefSeq" id="XP_075084913.1">
    <property type="nucleotide sequence ID" value="XM_075228812.1"/>
</dbReference>
<gene>
    <name evidence="2" type="primary">LOC142168148</name>
</gene>
<name>A0AC58SIV5_TOBAC</name>
<proteinExistence type="predicted"/>
<reference evidence="1" key="1">
    <citation type="journal article" date="2014" name="Nat. Commun.">
        <title>The tobacco genome sequence and its comparison with those of tomato and potato.</title>
        <authorList>
            <person name="Sierro N."/>
            <person name="Battey J.N."/>
            <person name="Ouadi S."/>
            <person name="Bakaher N."/>
            <person name="Bovet L."/>
            <person name="Willig A."/>
            <person name="Goepfert S."/>
            <person name="Peitsch M.C."/>
            <person name="Ivanov N.V."/>
        </authorList>
    </citation>
    <scope>NUCLEOTIDE SEQUENCE [LARGE SCALE GENOMIC DNA]</scope>
</reference>
<dbReference type="Proteomes" id="UP000790787">
    <property type="component" value="Chromosome 13"/>
</dbReference>
<reference evidence="2" key="2">
    <citation type="submission" date="2025-08" db="UniProtKB">
        <authorList>
            <consortium name="RefSeq"/>
        </authorList>
    </citation>
    <scope>IDENTIFICATION</scope>
    <source>
        <tissue evidence="2">Leaf</tissue>
    </source>
</reference>
<protein>
    <submittedName>
        <fullName evidence="2">Uncharacterized protein LOC142168148</fullName>
    </submittedName>
</protein>
<organism evidence="1 2">
    <name type="scientific">Nicotiana tabacum</name>
    <name type="common">Common tobacco</name>
    <dbReference type="NCBI Taxonomy" id="4097"/>
    <lineage>
        <taxon>Eukaryota</taxon>
        <taxon>Viridiplantae</taxon>
        <taxon>Streptophyta</taxon>
        <taxon>Embryophyta</taxon>
        <taxon>Tracheophyta</taxon>
        <taxon>Spermatophyta</taxon>
        <taxon>Magnoliopsida</taxon>
        <taxon>eudicotyledons</taxon>
        <taxon>Gunneridae</taxon>
        <taxon>Pentapetalae</taxon>
        <taxon>asterids</taxon>
        <taxon>lamiids</taxon>
        <taxon>Solanales</taxon>
        <taxon>Solanaceae</taxon>
        <taxon>Nicotianoideae</taxon>
        <taxon>Nicotianeae</taxon>
        <taxon>Nicotiana</taxon>
    </lineage>
</organism>
<evidence type="ECO:0000313" key="1">
    <source>
        <dbReference type="Proteomes" id="UP000790787"/>
    </source>
</evidence>